<evidence type="ECO:0000256" key="13">
    <source>
        <dbReference type="PIRSR" id="PIRSR601508-2"/>
    </source>
</evidence>
<organism evidence="19 20">
    <name type="scientific">Elysia crispata</name>
    <name type="common">lettuce slug</name>
    <dbReference type="NCBI Taxonomy" id="231223"/>
    <lineage>
        <taxon>Eukaryota</taxon>
        <taxon>Metazoa</taxon>
        <taxon>Spiralia</taxon>
        <taxon>Lophotrochozoa</taxon>
        <taxon>Mollusca</taxon>
        <taxon>Gastropoda</taxon>
        <taxon>Heterobranchia</taxon>
        <taxon>Euthyneura</taxon>
        <taxon>Panpulmonata</taxon>
        <taxon>Sacoglossa</taxon>
        <taxon>Placobranchoidea</taxon>
        <taxon>Plakobranchidae</taxon>
        <taxon>Elysia</taxon>
    </lineage>
</organism>
<keyword evidence="11" id="KW-0407">Ion channel</keyword>
<evidence type="ECO:0000256" key="6">
    <source>
        <dbReference type="ARBA" id="ARBA00023065"/>
    </source>
</evidence>
<dbReference type="InterPro" id="IPR001320">
    <property type="entry name" value="Iontro_rcpt_C"/>
</dbReference>
<feature type="disulfide bond" evidence="14">
    <location>
        <begin position="771"/>
        <end position="827"/>
    </location>
</feature>
<dbReference type="SUPFAM" id="SSF81324">
    <property type="entry name" value="Voltage-gated potassium channels"/>
    <property type="match status" value="1"/>
</dbReference>
<dbReference type="GO" id="GO:0015276">
    <property type="term" value="F:ligand-gated monoatomic ion channel activity"/>
    <property type="evidence" value="ECO:0007669"/>
    <property type="project" value="InterPro"/>
</dbReference>
<comment type="subcellular location">
    <subcellularLocation>
        <location evidence="1">Cell membrane</location>
        <topology evidence="1">Multi-pass membrane protein</topology>
    </subcellularLocation>
</comment>
<protein>
    <recommendedName>
        <fullName evidence="21">Ionotropic receptor IR25a</fullName>
    </recommendedName>
</protein>
<feature type="signal peptide" evidence="16">
    <location>
        <begin position="1"/>
        <end position="25"/>
    </location>
</feature>
<reference evidence="19" key="1">
    <citation type="journal article" date="2023" name="G3 (Bethesda)">
        <title>A reference genome for the long-term kleptoplast-retaining sea slug Elysia crispata morphotype clarki.</title>
        <authorList>
            <person name="Eastman K.E."/>
            <person name="Pendleton A.L."/>
            <person name="Shaikh M.A."/>
            <person name="Suttiyut T."/>
            <person name="Ogas R."/>
            <person name="Tomko P."/>
            <person name="Gavelis G."/>
            <person name="Widhalm J.R."/>
            <person name="Wisecaver J.H."/>
        </authorList>
    </citation>
    <scope>NUCLEOTIDE SEQUENCE</scope>
    <source>
        <strain evidence="19">ECLA1</strain>
    </source>
</reference>
<sequence>MWTTVRVFVRLSFLLLVAWFGKASSQVRPAHPVVVVVISKTSADYNSNLVAIFDEAHRNLREADGSQIEFKAIITTSTSNTLDSVCATLESGVSILVDMSTPQLSNVLKSMCMKFGVAYVSVLDRSYYGFWEESMETETDISLVPVSMQMLDIVADIARSEQLNDIAIIYDDTFDIQNTPRRVLTNVAAQHVYVMLEREPSMVKETVETLASISVKSFFVIASRSNAEAFLSAFSTISIQNFSPNIFVLTKDSNLICGECRPLNNVLLITVITQETARKEFIDYMKNGIDSDAAIENIKADEAMAFDIARLLSRSVANVTATRGVFSNIEQVDCQTPPDASMLNDSQAVDLVEHMKKENLNGVLGTLSWDEADGAMLYQMSLSVSRLHFSPGTLPSRTSVARWSEADGLQTKEALVINTGRRNYRVVTVAGIPPFVYKHGNTNVTGEVTYSGYCIQMLQKLAEEMGFDYTIYDVETVGSMDEDGNWDGAIRELIDGNADIAVGPISVMAERENVIDFTVPYYDLVGLTILMKKPEFDYSLVKFLSVLDEEVWGCIIGAFVLFSGLISIFDKLSPFSYQNRKTESWQGVTGTEPRVFTLKEGIWFCMMSLTPQGGGETPRALSGRLIAATWWLFGFIIIATYTANLAAFLTVSRLETPIESLDDLSKQFKVQYAPENGSVAMTYFQRMAEIEYRFYEIWKNMSLDENLAAVERAKLAVWDYPVSDKYTKLWNTMKNSGFPDNASSAVERVLEGNFAFISDATSNKYQTLINCDLWEVGEEFSRKPYALAVQEGSSLRGELSNNILKLINRRVLEELKTYWWTKDEKECPKIEDESDGISIRNIGGVFLVIVIGAGLSLLTLAFEFYWYRIRPKQTGLTKKPMSSANSHNQLTGSMNSDIWGDGVNGNNGTTDDKKEFSVIPSSVPSGFLGLDAGFSTTGFEFTDRF</sequence>
<dbReference type="EMBL" id="JAWDGP010006298">
    <property type="protein sequence ID" value="KAK3743831.1"/>
    <property type="molecule type" value="Genomic_DNA"/>
</dbReference>
<feature type="binding site" evidence="12">
    <location>
        <position position="506"/>
    </location>
    <ligand>
        <name>L-glutamate</name>
        <dbReference type="ChEBI" id="CHEBI:29985"/>
    </ligand>
</feature>
<feature type="domain" description="Ionotropic glutamate receptor C-terminal" evidence="17">
    <location>
        <begin position="423"/>
        <end position="822"/>
    </location>
</feature>
<feature type="disulfide bond" evidence="14">
    <location>
        <begin position="86"/>
        <end position="334"/>
    </location>
</feature>
<evidence type="ECO:0000256" key="16">
    <source>
        <dbReference type="SAM" id="SignalP"/>
    </source>
</evidence>
<comment type="caution">
    <text evidence="19">The sequence shown here is derived from an EMBL/GenBank/DDBJ whole genome shotgun (WGS) entry which is preliminary data.</text>
</comment>
<dbReference type="InterPro" id="IPR001508">
    <property type="entry name" value="Iono_Glu_rcpt_met"/>
</dbReference>
<accession>A0AAE0YGH3</accession>
<dbReference type="GO" id="GO:0005886">
    <property type="term" value="C:plasma membrane"/>
    <property type="evidence" value="ECO:0007669"/>
    <property type="project" value="UniProtKB-SubCell"/>
</dbReference>
<dbReference type="Gene3D" id="3.40.50.2300">
    <property type="match status" value="2"/>
</dbReference>
<evidence type="ECO:0000256" key="2">
    <source>
        <dbReference type="ARBA" id="ARBA00022448"/>
    </source>
</evidence>
<dbReference type="Pfam" id="PF00060">
    <property type="entry name" value="Lig_chan"/>
    <property type="match status" value="1"/>
</dbReference>
<keyword evidence="5 15" id="KW-1133">Transmembrane helix</keyword>
<evidence type="ECO:0000256" key="4">
    <source>
        <dbReference type="ARBA" id="ARBA00022692"/>
    </source>
</evidence>
<evidence type="ECO:0000256" key="8">
    <source>
        <dbReference type="ARBA" id="ARBA00023170"/>
    </source>
</evidence>
<keyword evidence="14" id="KW-1015">Disulfide bond</keyword>
<keyword evidence="10" id="KW-1071">Ligand-gated ion channel</keyword>
<feature type="site" description="Crucial to convey clamshell closure to channel opening" evidence="13">
    <location>
        <position position="658"/>
    </location>
</feature>
<evidence type="ECO:0000256" key="9">
    <source>
        <dbReference type="ARBA" id="ARBA00023180"/>
    </source>
</evidence>
<dbReference type="InterPro" id="IPR015683">
    <property type="entry name" value="Ionotropic_Glu_rcpt"/>
</dbReference>
<keyword evidence="4 15" id="KW-0812">Transmembrane</keyword>
<dbReference type="GO" id="GO:0038023">
    <property type="term" value="F:signaling receptor activity"/>
    <property type="evidence" value="ECO:0007669"/>
    <property type="project" value="InterPro"/>
</dbReference>
<dbReference type="SUPFAM" id="SSF53850">
    <property type="entry name" value="Periplasmic binding protein-like II"/>
    <property type="match status" value="1"/>
</dbReference>
<evidence type="ECO:0000256" key="7">
    <source>
        <dbReference type="ARBA" id="ARBA00023136"/>
    </source>
</evidence>
<keyword evidence="8" id="KW-0675">Receptor</keyword>
<dbReference type="FunFam" id="1.10.287.70:FF:000143">
    <property type="entry name" value="Probable glutamate receptor"/>
    <property type="match status" value="1"/>
</dbReference>
<feature type="site" description="Interaction with the cone snail toxin Con-ikot-ikot" evidence="13">
    <location>
        <position position="805"/>
    </location>
</feature>
<dbReference type="Gene3D" id="3.40.190.10">
    <property type="entry name" value="Periplasmic binding protein-like II"/>
    <property type="match status" value="2"/>
</dbReference>
<dbReference type="SMART" id="SM00079">
    <property type="entry name" value="PBPe"/>
    <property type="match status" value="1"/>
</dbReference>
<keyword evidence="7 15" id="KW-0472">Membrane</keyword>
<evidence type="ECO:0000259" key="17">
    <source>
        <dbReference type="SMART" id="SM00079"/>
    </source>
</evidence>
<keyword evidence="6" id="KW-0406">Ion transport</keyword>
<evidence type="ECO:0000256" key="3">
    <source>
        <dbReference type="ARBA" id="ARBA00022475"/>
    </source>
</evidence>
<evidence type="ECO:0000313" key="20">
    <source>
        <dbReference type="Proteomes" id="UP001283361"/>
    </source>
</evidence>
<feature type="transmembrane region" description="Helical" evidence="15">
    <location>
        <begin position="628"/>
        <end position="651"/>
    </location>
</feature>
<dbReference type="SMART" id="SM00918">
    <property type="entry name" value="Lig_chan-Glu_bd"/>
    <property type="match status" value="1"/>
</dbReference>
<dbReference type="FunFam" id="3.40.190.10:FF:000024">
    <property type="entry name" value="Glutamate receptor, ionotropic, delta 1"/>
    <property type="match status" value="1"/>
</dbReference>
<evidence type="ECO:0000256" key="15">
    <source>
        <dbReference type="SAM" id="Phobius"/>
    </source>
</evidence>
<dbReference type="AlphaFoldDB" id="A0AAE0YGH3"/>
<feature type="domain" description="Ionotropic glutamate receptor L-glutamate and glycine-binding" evidence="18">
    <location>
        <begin position="434"/>
        <end position="495"/>
    </location>
</feature>
<dbReference type="InterPro" id="IPR019594">
    <property type="entry name" value="Glu/Gly-bd"/>
</dbReference>
<feature type="chain" id="PRO_5041911325" description="Ionotropic receptor IR25a" evidence="16">
    <location>
        <begin position="26"/>
        <end position="945"/>
    </location>
</feature>
<evidence type="ECO:0000256" key="10">
    <source>
        <dbReference type="ARBA" id="ARBA00023286"/>
    </source>
</evidence>
<evidence type="ECO:0000256" key="5">
    <source>
        <dbReference type="ARBA" id="ARBA00022989"/>
    </source>
</evidence>
<dbReference type="Gene3D" id="1.10.287.70">
    <property type="match status" value="1"/>
</dbReference>
<name>A0AAE0YGH3_9GAST</name>
<feature type="binding site" evidence="12">
    <location>
        <position position="759"/>
    </location>
    <ligand>
        <name>L-glutamate</name>
        <dbReference type="ChEBI" id="CHEBI:29985"/>
    </ligand>
</feature>
<evidence type="ECO:0000256" key="12">
    <source>
        <dbReference type="PIRSR" id="PIRSR601508-1"/>
    </source>
</evidence>
<dbReference type="CDD" id="cd13717">
    <property type="entry name" value="PBP2_iGluR_putative"/>
    <property type="match status" value="1"/>
</dbReference>
<keyword evidence="3" id="KW-1003">Cell membrane</keyword>
<dbReference type="Pfam" id="PF10613">
    <property type="entry name" value="Lig_chan-Glu_bd"/>
    <property type="match status" value="1"/>
</dbReference>
<dbReference type="PANTHER" id="PTHR18966">
    <property type="entry name" value="IONOTROPIC GLUTAMATE RECEPTOR"/>
    <property type="match status" value="1"/>
</dbReference>
<feature type="binding site" evidence="12">
    <location>
        <position position="511"/>
    </location>
    <ligand>
        <name>L-glutamate</name>
        <dbReference type="ChEBI" id="CHEBI:29985"/>
    </ligand>
</feature>
<keyword evidence="16" id="KW-0732">Signal</keyword>
<feature type="transmembrane region" description="Helical" evidence="15">
    <location>
        <begin position="842"/>
        <end position="866"/>
    </location>
</feature>
<proteinExistence type="predicted"/>
<feature type="binding site" evidence="12">
    <location>
        <position position="504"/>
    </location>
    <ligand>
        <name>L-glutamate</name>
        <dbReference type="ChEBI" id="CHEBI:29985"/>
    </ligand>
</feature>
<evidence type="ECO:0000259" key="18">
    <source>
        <dbReference type="SMART" id="SM00918"/>
    </source>
</evidence>
<gene>
    <name evidence="19" type="ORF">RRG08_043562</name>
</gene>
<evidence type="ECO:0000256" key="14">
    <source>
        <dbReference type="PIRSR" id="PIRSR601508-3"/>
    </source>
</evidence>
<dbReference type="Proteomes" id="UP001283361">
    <property type="component" value="Unassembled WGS sequence"/>
</dbReference>
<evidence type="ECO:0008006" key="21">
    <source>
        <dbReference type="Google" id="ProtNLM"/>
    </source>
</evidence>
<keyword evidence="9" id="KW-0325">Glycoprotein</keyword>
<dbReference type="PRINTS" id="PR00177">
    <property type="entry name" value="NMDARECEPTOR"/>
</dbReference>
<keyword evidence="20" id="KW-1185">Reference proteome</keyword>
<evidence type="ECO:0000256" key="1">
    <source>
        <dbReference type="ARBA" id="ARBA00004651"/>
    </source>
</evidence>
<keyword evidence="2" id="KW-0813">Transport</keyword>
<evidence type="ECO:0000313" key="19">
    <source>
        <dbReference type="EMBL" id="KAK3743831.1"/>
    </source>
</evidence>
<evidence type="ECO:0000256" key="11">
    <source>
        <dbReference type="ARBA" id="ARBA00023303"/>
    </source>
</evidence>